<evidence type="ECO:0000313" key="4">
    <source>
        <dbReference type="EMBL" id="MET8435989.1"/>
    </source>
</evidence>
<proteinExistence type="inferred from homology"/>
<evidence type="ECO:0000256" key="2">
    <source>
        <dbReference type="ARBA" id="ARBA00009325"/>
    </source>
</evidence>
<evidence type="ECO:0000313" key="5">
    <source>
        <dbReference type="Proteomes" id="UP001550044"/>
    </source>
</evidence>
<dbReference type="NCBIfam" id="TIGR02107">
    <property type="entry name" value="PQQ_syn_pqqA"/>
    <property type="match status" value="1"/>
</dbReference>
<evidence type="ECO:0000256" key="1">
    <source>
        <dbReference type="ARBA" id="ARBA00004886"/>
    </source>
</evidence>
<dbReference type="InterPro" id="IPR011725">
    <property type="entry name" value="PQQ_synth_PqqA"/>
</dbReference>
<dbReference type="EMBL" id="JBEXIP010000022">
    <property type="protein sequence ID" value="MET8435989.1"/>
    <property type="molecule type" value="Genomic_DNA"/>
</dbReference>
<gene>
    <name evidence="4" type="primary">pqqA</name>
    <name evidence="4" type="ORF">ABZV61_25045</name>
</gene>
<comment type="pathway">
    <text evidence="1">Cofactor biosynthesis; pyrroloquinoline quinone biosynthesis.</text>
</comment>
<dbReference type="Pfam" id="PF08042">
    <property type="entry name" value="PqqA"/>
    <property type="match status" value="1"/>
</dbReference>
<name>A0ABV2UG22_9ACTN</name>
<accession>A0ABV2UG22</accession>
<comment type="caution">
    <text evidence="4">The sequence shown here is derived from an EMBL/GenBank/DDBJ whole genome shotgun (WGS) entry which is preliminary data.</text>
</comment>
<evidence type="ECO:0000256" key="3">
    <source>
        <dbReference type="ARBA" id="ARBA00015086"/>
    </source>
</evidence>
<dbReference type="RefSeq" id="WP_319740815.1">
    <property type="nucleotide sequence ID" value="NZ_JBEXEF010000108.1"/>
</dbReference>
<organism evidence="4 5">
    <name type="scientific">Streptomyces sp. 900116325</name>
    <dbReference type="NCBI Taxonomy" id="3154295"/>
    <lineage>
        <taxon>Bacteria</taxon>
        <taxon>Bacillati</taxon>
        <taxon>Actinomycetota</taxon>
        <taxon>Actinomycetes</taxon>
        <taxon>Kitasatosporales</taxon>
        <taxon>Streptomycetaceae</taxon>
        <taxon>Streptomyces</taxon>
    </lineage>
</organism>
<protein>
    <recommendedName>
        <fullName evidence="3">Coenzyme PQQ synthesis protein A</fullName>
    </recommendedName>
</protein>
<comment type="similarity">
    <text evidence="2">Belongs to the PqqA family.</text>
</comment>
<dbReference type="Proteomes" id="UP001550044">
    <property type="component" value="Unassembled WGS sequence"/>
</dbReference>
<reference evidence="4 5" key="1">
    <citation type="submission" date="2024-06" db="EMBL/GenBank/DDBJ databases">
        <title>The Natural Products Discovery Center: Release of the First 8490 Sequenced Strains for Exploring Actinobacteria Biosynthetic Diversity.</title>
        <authorList>
            <person name="Kalkreuter E."/>
            <person name="Kautsar S.A."/>
            <person name="Yang D."/>
            <person name="Bader C.D."/>
            <person name="Teijaro C.N."/>
            <person name="Fluegel L."/>
            <person name="Davis C.M."/>
            <person name="Simpson J.R."/>
            <person name="Lauterbach L."/>
            <person name="Steele A.D."/>
            <person name="Gui C."/>
            <person name="Meng S."/>
            <person name="Li G."/>
            <person name="Viehrig K."/>
            <person name="Ye F."/>
            <person name="Su P."/>
            <person name="Kiefer A.F."/>
            <person name="Nichols A."/>
            <person name="Cepeda A.J."/>
            <person name="Yan W."/>
            <person name="Fan B."/>
            <person name="Jiang Y."/>
            <person name="Adhikari A."/>
            <person name="Zheng C.-J."/>
            <person name="Schuster L."/>
            <person name="Cowan T.M."/>
            <person name="Smanski M.J."/>
            <person name="Chevrette M.G."/>
            <person name="De Carvalho L.P.S."/>
            <person name="Shen B."/>
        </authorList>
    </citation>
    <scope>NUCLEOTIDE SEQUENCE [LARGE SCALE GENOMIC DNA]</scope>
    <source>
        <strain evidence="4 5">NPDC005137</strain>
    </source>
</reference>
<keyword evidence="5" id="KW-1185">Reference proteome</keyword>
<sequence length="43" mass="4691">MLDSNVTPDQQALTAPTADAWATPDFTVIETGMEVTAYYLNDL</sequence>